<keyword evidence="5" id="KW-0812">Transmembrane</keyword>
<dbReference type="InterPro" id="IPR016035">
    <property type="entry name" value="Acyl_Trfase/lysoPLipase"/>
</dbReference>
<evidence type="ECO:0000256" key="1">
    <source>
        <dbReference type="ARBA" id="ARBA00022801"/>
    </source>
</evidence>
<dbReference type="GO" id="GO:0047499">
    <property type="term" value="F:calcium-independent phospholipase A2 activity"/>
    <property type="evidence" value="ECO:0007669"/>
    <property type="project" value="TreeGrafter"/>
</dbReference>
<dbReference type="SUPFAM" id="SSF52151">
    <property type="entry name" value="FabD/lysophospholipase-like"/>
    <property type="match status" value="1"/>
</dbReference>
<evidence type="ECO:0000256" key="4">
    <source>
        <dbReference type="PROSITE-ProRule" id="PRU01161"/>
    </source>
</evidence>
<dbReference type="GO" id="GO:0016020">
    <property type="term" value="C:membrane"/>
    <property type="evidence" value="ECO:0007669"/>
    <property type="project" value="TreeGrafter"/>
</dbReference>
<feature type="non-terminal residue" evidence="7">
    <location>
        <position position="83"/>
    </location>
</feature>
<accession>A0A0C2WXT5</accession>
<dbReference type="HOGENOM" id="CLU_169792_0_0_1"/>
<dbReference type="OrthoDB" id="630895at2759"/>
<evidence type="ECO:0000313" key="7">
    <source>
        <dbReference type="EMBL" id="KIM22112.1"/>
    </source>
</evidence>
<sequence>IDGGGPRGISQLEILKHVLEKISGDTDDIPLKRPCEVFAMIGGTGTGGLIAIFLVVLEMTVNDALETFTDFVNKVFKEPDHNP</sequence>
<evidence type="ECO:0000256" key="5">
    <source>
        <dbReference type="SAM" id="Phobius"/>
    </source>
</evidence>
<dbReference type="Gene3D" id="3.40.1090.10">
    <property type="entry name" value="Cytosolic phospholipase A2 catalytic domain"/>
    <property type="match status" value="1"/>
</dbReference>
<evidence type="ECO:0000256" key="2">
    <source>
        <dbReference type="ARBA" id="ARBA00022963"/>
    </source>
</evidence>
<dbReference type="GO" id="GO:0019369">
    <property type="term" value="P:arachidonate metabolic process"/>
    <property type="evidence" value="ECO:0007669"/>
    <property type="project" value="TreeGrafter"/>
</dbReference>
<dbReference type="Proteomes" id="UP000054097">
    <property type="component" value="Unassembled WGS sequence"/>
</dbReference>
<keyword evidence="3" id="KW-0443">Lipid metabolism</keyword>
<evidence type="ECO:0000256" key="3">
    <source>
        <dbReference type="ARBA" id="ARBA00023098"/>
    </source>
</evidence>
<feature type="short sequence motif" description="GXGXXG" evidence="4">
    <location>
        <begin position="3"/>
        <end position="8"/>
    </location>
</feature>
<dbReference type="AlphaFoldDB" id="A0A0C2WXT5"/>
<reference evidence="8" key="2">
    <citation type="submission" date="2015-01" db="EMBL/GenBank/DDBJ databases">
        <title>Evolutionary Origins and Diversification of the Mycorrhizal Mutualists.</title>
        <authorList>
            <consortium name="DOE Joint Genome Institute"/>
            <consortium name="Mycorrhizal Genomics Consortium"/>
            <person name="Kohler A."/>
            <person name="Kuo A."/>
            <person name="Nagy L.G."/>
            <person name="Floudas D."/>
            <person name="Copeland A."/>
            <person name="Barry K.W."/>
            <person name="Cichocki N."/>
            <person name="Veneault-Fourrey C."/>
            <person name="LaButti K."/>
            <person name="Lindquist E.A."/>
            <person name="Lipzen A."/>
            <person name="Lundell T."/>
            <person name="Morin E."/>
            <person name="Murat C."/>
            <person name="Riley R."/>
            <person name="Ohm R."/>
            <person name="Sun H."/>
            <person name="Tunlid A."/>
            <person name="Henrissat B."/>
            <person name="Grigoriev I.V."/>
            <person name="Hibbett D.S."/>
            <person name="Martin F."/>
        </authorList>
    </citation>
    <scope>NUCLEOTIDE SEQUENCE [LARGE SCALE GENOMIC DNA]</scope>
    <source>
        <strain evidence="8">MAFF 305830</strain>
    </source>
</reference>
<protein>
    <recommendedName>
        <fullName evidence="6">PNPLA domain-containing protein</fullName>
    </recommendedName>
</protein>
<keyword evidence="2" id="KW-0442">Lipid degradation</keyword>
<dbReference type="Pfam" id="PF01734">
    <property type="entry name" value="Patatin"/>
    <property type="match status" value="1"/>
</dbReference>
<feature type="non-terminal residue" evidence="7">
    <location>
        <position position="1"/>
    </location>
</feature>
<keyword evidence="1" id="KW-0378">Hydrolase</keyword>
<proteinExistence type="predicted"/>
<gene>
    <name evidence="7" type="ORF">M408DRAFT_54580</name>
</gene>
<dbReference type="PROSITE" id="PS51635">
    <property type="entry name" value="PNPLA"/>
    <property type="match status" value="1"/>
</dbReference>
<dbReference type="GO" id="GO:0016042">
    <property type="term" value="P:lipid catabolic process"/>
    <property type="evidence" value="ECO:0007669"/>
    <property type="project" value="UniProtKB-KW"/>
</dbReference>
<dbReference type="PANTHER" id="PTHR24185">
    <property type="entry name" value="CALCIUM-INDEPENDENT PHOSPHOLIPASE A2-GAMMA"/>
    <property type="match status" value="1"/>
</dbReference>
<feature type="domain" description="PNPLA" evidence="6">
    <location>
        <begin position="1"/>
        <end position="83"/>
    </location>
</feature>
<organism evidence="7 8">
    <name type="scientific">Serendipita vermifera MAFF 305830</name>
    <dbReference type="NCBI Taxonomy" id="933852"/>
    <lineage>
        <taxon>Eukaryota</taxon>
        <taxon>Fungi</taxon>
        <taxon>Dikarya</taxon>
        <taxon>Basidiomycota</taxon>
        <taxon>Agaricomycotina</taxon>
        <taxon>Agaricomycetes</taxon>
        <taxon>Sebacinales</taxon>
        <taxon>Serendipitaceae</taxon>
        <taxon>Serendipita</taxon>
    </lineage>
</organism>
<evidence type="ECO:0000313" key="8">
    <source>
        <dbReference type="Proteomes" id="UP000054097"/>
    </source>
</evidence>
<dbReference type="STRING" id="933852.A0A0C2WXT5"/>
<comment type="caution">
    <text evidence="4">Lacks conserved residue(s) required for the propagation of feature annotation.</text>
</comment>
<dbReference type="GO" id="GO:0046486">
    <property type="term" value="P:glycerolipid metabolic process"/>
    <property type="evidence" value="ECO:0007669"/>
    <property type="project" value="UniProtKB-ARBA"/>
</dbReference>
<dbReference type="InterPro" id="IPR002641">
    <property type="entry name" value="PNPLA_dom"/>
</dbReference>
<dbReference type="PANTHER" id="PTHR24185:SF1">
    <property type="entry name" value="CALCIUM-INDEPENDENT PHOSPHOLIPASE A2-GAMMA"/>
    <property type="match status" value="1"/>
</dbReference>
<keyword evidence="5" id="KW-0472">Membrane</keyword>
<evidence type="ECO:0000259" key="6">
    <source>
        <dbReference type="PROSITE" id="PS51635"/>
    </source>
</evidence>
<reference evidence="7 8" key="1">
    <citation type="submission" date="2014-04" db="EMBL/GenBank/DDBJ databases">
        <authorList>
            <consortium name="DOE Joint Genome Institute"/>
            <person name="Kuo A."/>
            <person name="Zuccaro A."/>
            <person name="Kohler A."/>
            <person name="Nagy L.G."/>
            <person name="Floudas D."/>
            <person name="Copeland A."/>
            <person name="Barry K.W."/>
            <person name="Cichocki N."/>
            <person name="Veneault-Fourrey C."/>
            <person name="LaButti K."/>
            <person name="Lindquist E.A."/>
            <person name="Lipzen A."/>
            <person name="Lundell T."/>
            <person name="Morin E."/>
            <person name="Murat C."/>
            <person name="Sun H."/>
            <person name="Tunlid A."/>
            <person name="Henrissat B."/>
            <person name="Grigoriev I.V."/>
            <person name="Hibbett D.S."/>
            <person name="Martin F."/>
            <person name="Nordberg H.P."/>
            <person name="Cantor M.N."/>
            <person name="Hua S.X."/>
        </authorList>
    </citation>
    <scope>NUCLEOTIDE SEQUENCE [LARGE SCALE GENOMIC DNA]</scope>
    <source>
        <strain evidence="7 8">MAFF 305830</strain>
    </source>
</reference>
<feature type="transmembrane region" description="Helical" evidence="5">
    <location>
        <begin position="37"/>
        <end position="57"/>
    </location>
</feature>
<keyword evidence="8" id="KW-1185">Reference proteome</keyword>
<keyword evidence="5" id="KW-1133">Transmembrane helix</keyword>
<name>A0A0C2WXT5_SERVB</name>
<dbReference type="EMBL" id="KN824363">
    <property type="protein sequence ID" value="KIM22112.1"/>
    <property type="molecule type" value="Genomic_DNA"/>
</dbReference>